<feature type="domain" description="Metallo-beta-lactamase" evidence="1">
    <location>
        <begin position="7"/>
        <end position="193"/>
    </location>
</feature>
<dbReference type="AlphaFoldDB" id="A0A9Y2AI79"/>
<protein>
    <submittedName>
        <fullName evidence="2">Metal-dependent hydrolase</fullName>
    </submittedName>
</protein>
<dbReference type="EMBL" id="CP120678">
    <property type="protein sequence ID" value="WIW70251.1"/>
    <property type="molecule type" value="Genomic_DNA"/>
</dbReference>
<organism evidence="2 3">
    <name type="scientific">Selenobaculum gibii</name>
    <dbReference type="NCBI Taxonomy" id="3054208"/>
    <lineage>
        <taxon>Bacteria</taxon>
        <taxon>Bacillati</taxon>
        <taxon>Bacillota</taxon>
        <taxon>Negativicutes</taxon>
        <taxon>Selenomonadales</taxon>
        <taxon>Selenomonadaceae</taxon>
        <taxon>Selenobaculum</taxon>
    </lineage>
</organism>
<gene>
    <name evidence="2" type="ORF">P3F81_10180</name>
</gene>
<dbReference type="Pfam" id="PF12706">
    <property type="entry name" value="Lactamase_B_2"/>
    <property type="match status" value="1"/>
</dbReference>
<dbReference type="RefSeq" id="WP_309320366.1">
    <property type="nucleotide sequence ID" value="NZ_CP120678.1"/>
</dbReference>
<evidence type="ECO:0000259" key="1">
    <source>
        <dbReference type="SMART" id="SM00849"/>
    </source>
</evidence>
<dbReference type="NCBIfam" id="NF001911">
    <property type="entry name" value="PRK00685.1"/>
    <property type="match status" value="1"/>
</dbReference>
<evidence type="ECO:0000313" key="3">
    <source>
        <dbReference type="Proteomes" id="UP001243623"/>
    </source>
</evidence>
<proteinExistence type="predicted"/>
<dbReference type="SMART" id="SM00849">
    <property type="entry name" value="Lactamase_B"/>
    <property type="match status" value="1"/>
</dbReference>
<dbReference type="InterPro" id="IPR050114">
    <property type="entry name" value="UPF0173_UPF0282_UlaG_hydrolase"/>
</dbReference>
<reference evidence="2" key="1">
    <citation type="submission" date="2023-03" db="EMBL/GenBank/DDBJ databases">
        <title>Selenobaculum gbiensis gen. nov. sp. nov., a new bacterium isolated from the gut microbiota of IBD patient.</title>
        <authorList>
            <person name="Yeo S."/>
            <person name="Park H."/>
            <person name="Huh C.S."/>
        </authorList>
    </citation>
    <scope>NUCLEOTIDE SEQUENCE</scope>
    <source>
        <strain evidence="2">ICN-92133</strain>
    </source>
</reference>
<sequence>MKITYLGHASLLVQSKNYSVIIDPYLSKNPLIDIDPKTINVDAVIVSHGHHDHIGDSITIAKNNHCPIVASRQLCNHFLLSDHSVSTISAQIGVRTQLAWGEIELTPAIHGDKVDIINNLKDTAPPTGILLTMNGKTLYHLGDTYLFDEMKTIGDTHTIAIAALPIGGIYTTDIDESIIVAKKIKAKQYIPIHYDTFEDIQANPKEWQEKMQSNGFNTTLINYKETISI</sequence>
<dbReference type="InterPro" id="IPR036866">
    <property type="entry name" value="RibonucZ/Hydroxyglut_hydro"/>
</dbReference>
<dbReference type="GO" id="GO:0016787">
    <property type="term" value="F:hydrolase activity"/>
    <property type="evidence" value="ECO:0007669"/>
    <property type="project" value="UniProtKB-KW"/>
</dbReference>
<accession>A0A9Y2AI79</accession>
<dbReference type="InterPro" id="IPR001279">
    <property type="entry name" value="Metallo-B-lactamas"/>
</dbReference>
<keyword evidence="3" id="KW-1185">Reference proteome</keyword>
<dbReference type="SUPFAM" id="SSF56281">
    <property type="entry name" value="Metallo-hydrolase/oxidoreductase"/>
    <property type="match status" value="1"/>
</dbReference>
<dbReference type="Gene3D" id="3.60.15.10">
    <property type="entry name" value="Ribonuclease Z/Hydroxyacylglutathione hydrolase-like"/>
    <property type="match status" value="1"/>
</dbReference>
<dbReference type="KEGG" id="sgbi:P3F81_10180"/>
<dbReference type="PANTHER" id="PTHR43546">
    <property type="entry name" value="UPF0173 METAL-DEPENDENT HYDROLASE MJ1163-RELATED"/>
    <property type="match status" value="1"/>
</dbReference>
<name>A0A9Y2AI79_9FIRM</name>
<keyword evidence="2" id="KW-0378">Hydrolase</keyword>
<dbReference type="PANTHER" id="PTHR43546:SF3">
    <property type="entry name" value="UPF0173 METAL-DEPENDENT HYDROLASE MJ1163"/>
    <property type="match status" value="1"/>
</dbReference>
<dbReference type="Proteomes" id="UP001243623">
    <property type="component" value="Chromosome"/>
</dbReference>
<evidence type="ECO:0000313" key="2">
    <source>
        <dbReference type="EMBL" id="WIW70251.1"/>
    </source>
</evidence>